<gene>
    <name evidence="2" type="ORF">OUY22_21485</name>
</gene>
<proteinExistence type="predicted"/>
<keyword evidence="3" id="KW-1185">Reference proteome</keyword>
<sequence>MTGSDLSFRYKAVKGQDLPLTASLGATRTISVGGHTYMQGGPFSDELPDGKKWIRYEDVAAYQTGQLVDIFHPKVLKGVIADAKVVKGDYKGTITLKKLAALQGEKLTGNLGKIKVGYLIDTNSKGLVTRVVSDWTLDFGVLGASRSVTESRYTGWGARVKITAPAASQWVDSSDLLSGDHDSDVPAEISDNAISSLGQGR</sequence>
<evidence type="ECO:0000313" key="3">
    <source>
        <dbReference type="Proteomes" id="UP001144036"/>
    </source>
</evidence>
<reference evidence="2" key="1">
    <citation type="submission" date="2022-11" db="EMBL/GenBank/DDBJ databases">
        <title>Nonomuraea corallina sp. nov., a new species of the genus Nonomuraea isolated from sea side sediment in Thai sea.</title>
        <authorList>
            <person name="Ngamcharungchit C."/>
            <person name="Matsumoto A."/>
            <person name="Suriyachadkun C."/>
            <person name="Panbangred W."/>
            <person name="Inahashi Y."/>
            <person name="Intra B."/>
        </authorList>
    </citation>
    <scope>NUCLEOTIDE SEQUENCE</scope>
    <source>
        <strain evidence="2">MCN248</strain>
    </source>
</reference>
<organism evidence="2 3">
    <name type="scientific">Nonomuraea corallina</name>
    <dbReference type="NCBI Taxonomy" id="2989783"/>
    <lineage>
        <taxon>Bacteria</taxon>
        <taxon>Bacillati</taxon>
        <taxon>Actinomycetota</taxon>
        <taxon>Actinomycetes</taxon>
        <taxon>Streptosporangiales</taxon>
        <taxon>Streptosporangiaceae</taxon>
        <taxon>Nonomuraea</taxon>
    </lineage>
</organism>
<feature type="region of interest" description="Disordered" evidence="1">
    <location>
        <begin position="178"/>
        <end position="201"/>
    </location>
</feature>
<protein>
    <submittedName>
        <fullName evidence="2">Uncharacterized protein</fullName>
    </submittedName>
</protein>
<dbReference type="Gene3D" id="2.50.20.20">
    <property type="match status" value="1"/>
</dbReference>
<name>A0ABT4SFM8_9ACTN</name>
<evidence type="ECO:0000256" key="1">
    <source>
        <dbReference type="SAM" id="MobiDB-lite"/>
    </source>
</evidence>
<dbReference type="Proteomes" id="UP001144036">
    <property type="component" value="Unassembled WGS sequence"/>
</dbReference>
<comment type="caution">
    <text evidence="2">The sequence shown here is derived from an EMBL/GenBank/DDBJ whole genome shotgun (WGS) entry which is preliminary data.</text>
</comment>
<dbReference type="EMBL" id="JAPNNL010000089">
    <property type="protein sequence ID" value="MDA0636002.1"/>
    <property type="molecule type" value="Genomic_DNA"/>
</dbReference>
<feature type="compositionally biased region" description="Polar residues" evidence="1">
    <location>
        <begin position="192"/>
        <end position="201"/>
    </location>
</feature>
<accession>A0ABT4SFM8</accession>
<dbReference type="RefSeq" id="WP_270156864.1">
    <property type="nucleotide sequence ID" value="NZ_JAPNNL010000089.1"/>
</dbReference>
<evidence type="ECO:0000313" key="2">
    <source>
        <dbReference type="EMBL" id="MDA0636002.1"/>
    </source>
</evidence>